<feature type="domain" description="DUF7838" evidence="1">
    <location>
        <begin position="1"/>
        <end position="54"/>
    </location>
</feature>
<evidence type="ECO:0000313" key="3">
    <source>
        <dbReference type="Proteomes" id="UP001268864"/>
    </source>
</evidence>
<gene>
    <name evidence="2" type="ORF">NDI86_16110</name>
</gene>
<keyword evidence="3" id="KW-1185">Reference proteome</keyword>
<accession>A0ABU2FTN7</accession>
<dbReference type="RefSeq" id="WP_310901483.1">
    <property type="nucleotide sequence ID" value="NZ_JAMQOS010000005.1"/>
</dbReference>
<evidence type="ECO:0000259" key="1">
    <source>
        <dbReference type="Pfam" id="PF25208"/>
    </source>
</evidence>
<dbReference type="Proteomes" id="UP001268864">
    <property type="component" value="Unassembled WGS sequence"/>
</dbReference>
<sequence length="56" mass="6544">MSLELEHYCPECEEYREFWKVASTTMHLGQKVKWHCGECDYGFVRIDGEVDTAQSA</sequence>
<reference evidence="2 3" key="1">
    <citation type="submission" date="2022-06" db="EMBL/GenBank/DDBJ databases">
        <title>Halomicroarcula sp. a new haloarchaeum isolate from saline soil.</title>
        <authorList>
            <person name="Strakova D."/>
            <person name="Galisteo C."/>
            <person name="Sanchez-Porro C."/>
            <person name="Ventosa A."/>
        </authorList>
    </citation>
    <scope>NUCLEOTIDE SEQUENCE [LARGE SCALE GENOMIC DNA]</scope>
    <source>
        <strain evidence="2 3">S3CR25-11</strain>
    </source>
</reference>
<protein>
    <recommendedName>
        <fullName evidence="1">DUF7838 domain-containing protein</fullName>
    </recommendedName>
</protein>
<evidence type="ECO:0000313" key="2">
    <source>
        <dbReference type="EMBL" id="MDS0283652.1"/>
    </source>
</evidence>
<organism evidence="2 3">
    <name type="scientific">Haloarcula onubensis</name>
    <dbReference type="NCBI Taxonomy" id="2950539"/>
    <lineage>
        <taxon>Archaea</taxon>
        <taxon>Methanobacteriati</taxon>
        <taxon>Methanobacteriota</taxon>
        <taxon>Stenosarchaea group</taxon>
        <taxon>Halobacteria</taxon>
        <taxon>Halobacteriales</taxon>
        <taxon>Haloarculaceae</taxon>
        <taxon>Haloarcula</taxon>
    </lineage>
</organism>
<comment type="caution">
    <text evidence="2">The sequence shown here is derived from an EMBL/GenBank/DDBJ whole genome shotgun (WGS) entry which is preliminary data.</text>
</comment>
<proteinExistence type="predicted"/>
<dbReference type="Pfam" id="PF25208">
    <property type="entry name" value="DUF7838"/>
    <property type="match status" value="1"/>
</dbReference>
<dbReference type="EMBL" id="JAMQOS010000005">
    <property type="protein sequence ID" value="MDS0283652.1"/>
    <property type="molecule type" value="Genomic_DNA"/>
</dbReference>
<name>A0ABU2FTN7_9EURY</name>
<dbReference type="InterPro" id="IPR057160">
    <property type="entry name" value="DUF7838"/>
</dbReference>